<comment type="subcellular location">
    <subcellularLocation>
        <location evidence="1">Cytoplasm</location>
    </subcellularLocation>
</comment>
<accession>A0A7N0UYN4</accession>
<dbReference type="GO" id="GO:0003723">
    <property type="term" value="F:RNA binding"/>
    <property type="evidence" value="ECO:0007669"/>
    <property type="project" value="InterPro"/>
</dbReference>
<dbReference type="InterPro" id="IPR006861">
    <property type="entry name" value="HABP4_PAIRBP1-bd"/>
</dbReference>
<name>A0A7N0UYN4_KALFE</name>
<dbReference type="SMART" id="SM01233">
    <property type="entry name" value="HABP4_PAI-RBP1"/>
    <property type="match status" value="1"/>
</dbReference>
<feature type="compositionally biased region" description="Low complexity" evidence="3">
    <location>
        <begin position="25"/>
        <end position="49"/>
    </location>
</feature>
<dbReference type="Gramene" id="Kaladp0091s0111.1.v1.1">
    <property type="protein sequence ID" value="Kaladp0091s0111.1.v1.1"/>
    <property type="gene ID" value="Kaladp0091s0111.v1.1"/>
</dbReference>
<dbReference type="Pfam" id="PF09598">
    <property type="entry name" value="Stm1_N"/>
    <property type="match status" value="1"/>
</dbReference>
<feature type="region of interest" description="Disordered" evidence="3">
    <location>
        <begin position="300"/>
        <end position="354"/>
    </location>
</feature>
<dbReference type="OMA" id="AIMPGHL"/>
<dbReference type="PANTHER" id="PTHR12299:SF17">
    <property type="entry name" value="AT19571P-RELATED"/>
    <property type="match status" value="1"/>
</dbReference>
<dbReference type="InterPro" id="IPR019084">
    <property type="entry name" value="STM1-like_N"/>
</dbReference>
<dbReference type="AlphaFoldDB" id="A0A7N0UYN4"/>
<evidence type="ECO:0000313" key="5">
    <source>
        <dbReference type="EnsemblPlants" id="Kaladp0091s0111.1.v1.1"/>
    </source>
</evidence>
<dbReference type="GO" id="GO:0005634">
    <property type="term" value="C:nucleus"/>
    <property type="evidence" value="ECO:0007669"/>
    <property type="project" value="TreeGrafter"/>
</dbReference>
<dbReference type="Gene3D" id="6.10.140.1040">
    <property type="match status" value="1"/>
</dbReference>
<proteinExistence type="predicted"/>
<dbReference type="EnsemblPlants" id="Kaladp0091s0111.1.v1.1">
    <property type="protein sequence ID" value="Kaladp0091s0111.1.v1.1"/>
    <property type="gene ID" value="Kaladp0091s0111.v1.1"/>
</dbReference>
<dbReference type="GO" id="GO:0005737">
    <property type="term" value="C:cytoplasm"/>
    <property type="evidence" value="ECO:0007669"/>
    <property type="project" value="UniProtKB-SubCell"/>
</dbReference>
<keyword evidence="6" id="KW-1185">Reference proteome</keyword>
<dbReference type="Pfam" id="PF04774">
    <property type="entry name" value="HABP4_PAI-RBP1"/>
    <property type="match status" value="1"/>
</dbReference>
<evidence type="ECO:0000313" key="6">
    <source>
        <dbReference type="Proteomes" id="UP000594263"/>
    </source>
</evidence>
<evidence type="ECO:0000259" key="4">
    <source>
        <dbReference type="SMART" id="SM01233"/>
    </source>
</evidence>
<reference evidence="5" key="1">
    <citation type="submission" date="2021-01" db="UniProtKB">
        <authorList>
            <consortium name="EnsemblPlants"/>
        </authorList>
    </citation>
    <scope>IDENTIFICATION</scope>
</reference>
<evidence type="ECO:0000256" key="2">
    <source>
        <dbReference type="ARBA" id="ARBA00022490"/>
    </source>
</evidence>
<feature type="domain" description="Hyaluronan/mRNA-binding protein" evidence="4">
    <location>
        <begin position="146"/>
        <end position="254"/>
    </location>
</feature>
<feature type="compositionally biased region" description="Basic and acidic residues" evidence="3">
    <location>
        <begin position="191"/>
        <end position="213"/>
    </location>
</feature>
<feature type="compositionally biased region" description="Basic and acidic residues" evidence="3">
    <location>
        <begin position="104"/>
        <end position="117"/>
    </location>
</feature>
<dbReference type="InterPro" id="IPR039764">
    <property type="entry name" value="HABP4/SERBP1-like"/>
</dbReference>
<feature type="compositionally biased region" description="Gly residues" evidence="3">
    <location>
        <begin position="118"/>
        <end position="135"/>
    </location>
</feature>
<dbReference type="Proteomes" id="UP000594263">
    <property type="component" value="Unplaced"/>
</dbReference>
<evidence type="ECO:0000256" key="3">
    <source>
        <dbReference type="SAM" id="MobiDB-lite"/>
    </source>
</evidence>
<dbReference type="PANTHER" id="PTHR12299">
    <property type="entry name" value="HYALURONIC ACID-BINDING PROTEIN 4"/>
    <property type="match status" value="1"/>
</dbReference>
<protein>
    <recommendedName>
        <fullName evidence="4">Hyaluronan/mRNA-binding protein domain-containing protein</fullName>
    </recommendedName>
</protein>
<organism evidence="5 6">
    <name type="scientific">Kalanchoe fedtschenkoi</name>
    <name type="common">Lavender scallops</name>
    <name type="synonym">South American air plant</name>
    <dbReference type="NCBI Taxonomy" id="63787"/>
    <lineage>
        <taxon>Eukaryota</taxon>
        <taxon>Viridiplantae</taxon>
        <taxon>Streptophyta</taxon>
        <taxon>Embryophyta</taxon>
        <taxon>Tracheophyta</taxon>
        <taxon>Spermatophyta</taxon>
        <taxon>Magnoliopsida</taxon>
        <taxon>eudicotyledons</taxon>
        <taxon>Gunneridae</taxon>
        <taxon>Pentapetalae</taxon>
        <taxon>Saxifragales</taxon>
        <taxon>Crassulaceae</taxon>
        <taxon>Kalanchoe</taxon>
    </lineage>
</organism>
<feature type="compositionally biased region" description="Basic and acidic residues" evidence="3">
    <location>
        <begin position="142"/>
        <end position="167"/>
    </location>
</feature>
<feature type="region of interest" description="Disordered" evidence="3">
    <location>
        <begin position="1"/>
        <end position="226"/>
    </location>
</feature>
<sequence length="354" mass="38435">MSTANPFDLLGDDDNDDPTQLVEQLKLAAPAKKAPSPAAAPSKPAKLPTKPLPPSQAVKEARNEGGRGGARGTGRGRGRGRGDFNREPFNSDSTYGGPPVPLKGSEEGEGKTFERRGGYGGPRGSFRGGRRGGFSNGDAAEGGERPRRVYERHSGTGRDNGFKRDGAGRGNWGTPTDEIAPEVEEAPIQLEKVEVADKQSGEEDVGDVNKEKTEEEVEEKEPEAKEMTLEEYEKVLEEKRKALLALKTEERKVDDKEFKSMQQISSKKNNDEIFIKLGSEKDKRKEVAEKEEKAKKSVNITEFLKPAERERSYGGRGRGRGRGPRGGFNGGSYSNTAAPANIEDPGHFPALGVK</sequence>
<keyword evidence="2" id="KW-0963">Cytoplasm</keyword>
<evidence type="ECO:0000256" key="1">
    <source>
        <dbReference type="ARBA" id="ARBA00004496"/>
    </source>
</evidence>